<dbReference type="AlphaFoldDB" id="A0A6M4WIQ0"/>
<dbReference type="Proteomes" id="UP000502665">
    <property type="component" value="Chromosome"/>
</dbReference>
<evidence type="ECO:0000313" key="2">
    <source>
        <dbReference type="EMBL" id="QJS99044.1"/>
    </source>
</evidence>
<sequence length="428" mass="43528">MASGSSPQERALNAWGLAKHHRDDIPRYWRDQDLAAAEHYLYSYQHVFDDGNATYMRFLVVTQEIVKRTGLGQWLRSGDGPVSPGGPDQLAWGLAGVRDAEADLLRLQQQDSPDATADVAHPDTSLPYGYQDGGVVAGVPETTACAEPSPDAPVTCFSCSPSVGGGLSQTGTQPAKVAEHSADWDEKAPHATPGKEPIDSSHPHAVPGSAVNAGLPPMATHAHTHADQDPVGQQAPDHQVEQPLHQAEQAVSSTALPTGDECPGPTADAPAPAQVTEVAVSTGGAAPAAVLDASTEDATSVVPMPGLSSAGPTADTGQPQGQDAVTDALYAAQGGGPGQPQQSPVSGDSSGQEGGQEQPSVPGGGSAGDTEQHLPGEDFGATGFEFDGGLPDGPVTGTEGDGEVCPDGDASACGHESFFAIDPPGTME</sequence>
<dbReference type="RefSeq" id="WP_171394698.1">
    <property type="nucleotide sequence ID" value="NZ_CP049838.1"/>
</dbReference>
<feature type="region of interest" description="Disordered" evidence="1">
    <location>
        <begin position="163"/>
        <end position="278"/>
    </location>
</feature>
<feature type="region of interest" description="Disordered" evidence="1">
    <location>
        <begin position="296"/>
        <end position="410"/>
    </location>
</feature>
<feature type="compositionally biased region" description="Low complexity" evidence="1">
    <location>
        <begin position="339"/>
        <end position="361"/>
    </location>
</feature>
<reference evidence="2" key="1">
    <citation type="submission" date="2020-03" db="EMBL/GenBank/DDBJ databases">
        <title>Molecular networking-based the target discovery of potent antiproliferative macrolactams: 5/6/7/16 polycyclic ansamycins and glycosylated trienomycin from Streptomyces cacaoi subsp. asoensis.</title>
        <authorList>
            <person name="Liu L.-L."/>
        </authorList>
    </citation>
    <scope>NUCLEOTIDE SEQUENCE [LARGE SCALE GENOMIC DNA]</scope>
    <source>
        <strain evidence="2">H2S5</strain>
    </source>
</reference>
<keyword evidence="3" id="KW-1185">Reference proteome</keyword>
<name>A0A6M4WIQ0_9ACTN</name>
<gene>
    <name evidence="2" type="ORF">G9272_00740</name>
</gene>
<accession>A0A6M4WIQ0</accession>
<dbReference type="EMBL" id="CP049838">
    <property type="protein sequence ID" value="QJS99044.1"/>
    <property type="molecule type" value="Genomic_DNA"/>
</dbReference>
<feature type="compositionally biased region" description="Basic and acidic residues" evidence="1">
    <location>
        <begin position="177"/>
        <end position="189"/>
    </location>
</feature>
<protein>
    <submittedName>
        <fullName evidence="2">Uncharacterized protein</fullName>
    </submittedName>
</protein>
<evidence type="ECO:0000256" key="1">
    <source>
        <dbReference type="SAM" id="MobiDB-lite"/>
    </source>
</evidence>
<proteinExistence type="predicted"/>
<evidence type="ECO:0000313" key="3">
    <source>
        <dbReference type="Proteomes" id="UP000502665"/>
    </source>
</evidence>
<organism evidence="2 3">
    <name type="scientific">Streptomyces asoensis</name>
    <dbReference type="NCBI Taxonomy" id="249586"/>
    <lineage>
        <taxon>Bacteria</taxon>
        <taxon>Bacillati</taxon>
        <taxon>Actinomycetota</taxon>
        <taxon>Actinomycetes</taxon>
        <taxon>Kitasatosporales</taxon>
        <taxon>Streptomycetaceae</taxon>
        <taxon>Streptomyces</taxon>
    </lineage>
</organism>